<keyword evidence="8" id="KW-0175">Coiled coil</keyword>
<sequence>MYKNFLLIFCLHVFTTGVFAQTDTYTGALTLEQCVQIALENNLTLQRSRLTLVSSEAALLEAQGQMIPSFSTSLSSGFRWGRSINPVTNLFETRRIGNVNVSASGNVPIYAGRQINNRIQQTKTEVEIGRLNVAATENDIQLNVINLFVNVAFAKEQVNIAQSQLRTVSEQLERTRRLVMAGSLPRADLLDLEAQTATTELELINARNNHRIARLNLSQQLLLSFTDDFDIVVPDFNADNLGIVGVGVAEIYGTAAGLLPQIKAAEMGVNSAELGVRIAKGAFLPTLGVNANVFSNYVDQTTFIPRDPLFRQFENNLSQSMNMALNIPVFSQFRNRAGLQRARVQRRLSEIQEVEVKNQLRQEIETAYTSAFASKQSFESSKKRVAALEESFRMATQRFEVGAINAVDYQIAQNNLFNAQADLITSKYEFVFRAKVLDFYLGNPLSLN</sequence>
<evidence type="ECO:0000256" key="6">
    <source>
        <dbReference type="ARBA" id="ARBA00023136"/>
    </source>
</evidence>
<keyword evidence="6" id="KW-0472">Membrane</keyword>
<reference evidence="10 11" key="1">
    <citation type="submission" date="2013-02" db="EMBL/GenBank/DDBJ databases">
        <title>A novel strain isolated from Lonar lake, Maharashtra, India.</title>
        <authorList>
            <person name="Singh A."/>
        </authorList>
    </citation>
    <scope>NUCLEOTIDE SEQUENCE [LARGE SCALE GENOMIC DNA]</scope>
    <source>
        <strain evidence="10 11">AK24</strain>
    </source>
</reference>
<dbReference type="GO" id="GO:0015562">
    <property type="term" value="F:efflux transmembrane transporter activity"/>
    <property type="evidence" value="ECO:0007669"/>
    <property type="project" value="InterPro"/>
</dbReference>
<dbReference type="Pfam" id="PF02321">
    <property type="entry name" value="OEP"/>
    <property type="match status" value="2"/>
</dbReference>
<keyword evidence="5" id="KW-0812">Transmembrane</keyword>
<evidence type="ECO:0000256" key="8">
    <source>
        <dbReference type="SAM" id="Coils"/>
    </source>
</evidence>
<gene>
    <name evidence="10" type="ORF">ADIS_2348</name>
</gene>
<dbReference type="PANTHER" id="PTHR30026:SF20">
    <property type="entry name" value="OUTER MEMBRANE PROTEIN TOLC"/>
    <property type="match status" value="1"/>
</dbReference>
<comment type="similarity">
    <text evidence="2">Belongs to the outer membrane factor (OMF) (TC 1.B.17) family.</text>
</comment>
<keyword evidence="7" id="KW-0998">Cell outer membrane</keyword>
<keyword evidence="4" id="KW-1134">Transmembrane beta strand</keyword>
<feature type="signal peptide" evidence="9">
    <location>
        <begin position="1"/>
        <end position="20"/>
    </location>
</feature>
<dbReference type="AlphaFoldDB" id="R7ZSY1"/>
<comment type="caution">
    <text evidence="10">The sequence shown here is derived from an EMBL/GenBank/DDBJ whole genome shotgun (WGS) entry which is preliminary data.</text>
</comment>
<evidence type="ECO:0000256" key="4">
    <source>
        <dbReference type="ARBA" id="ARBA00022452"/>
    </source>
</evidence>
<evidence type="ECO:0000256" key="7">
    <source>
        <dbReference type="ARBA" id="ARBA00023237"/>
    </source>
</evidence>
<name>R7ZSY1_9BACT</name>
<evidence type="ECO:0000313" key="11">
    <source>
        <dbReference type="Proteomes" id="UP000013909"/>
    </source>
</evidence>
<dbReference type="PATRIC" id="fig|1288963.3.peg.2341"/>
<accession>R7ZSY1</accession>
<evidence type="ECO:0000256" key="9">
    <source>
        <dbReference type="SAM" id="SignalP"/>
    </source>
</evidence>
<feature type="chain" id="PRO_5004451764" evidence="9">
    <location>
        <begin position="21"/>
        <end position="448"/>
    </location>
</feature>
<dbReference type="SUPFAM" id="SSF56954">
    <property type="entry name" value="Outer membrane efflux proteins (OEP)"/>
    <property type="match status" value="1"/>
</dbReference>
<feature type="coiled-coil region" evidence="8">
    <location>
        <begin position="151"/>
        <end position="209"/>
    </location>
</feature>
<dbReference type="PANTHER" id="PTHR30026">
    <property type="entry name" value="OUTER MEMBRANE PROTEIN TOLC"/>
    <property type="match status" value="1"/>
</dbReference>
<evidence type="ECO:0000256" key="3">
    <source>
        <dbReference type="ARBA" id="ARBA00022448"/>
    </source>
</evidence>
<keyword evidence="3" id="KW-0813">Transport</keyword>
<dbReference type="InterPro" id="IPR051906">
    <property type="entry name" value="TolC-like"/>
</dbReference>
<comment type="subcellular location">
    <subcellularLocation>
        <location evidence="1">Cell outer membrane</location>
    </subcellularLocation>
</comment>
<dbReference type="GO" id="GO:1990281">
    <property type="term" value="C:efflux pump complex"/>
    <property type="evidence" value="ECO:0007669"/>
    <property type="project" value="TreeGrafter"/>
</dbReference>
<dbReference type="Gene3D" id="1.20.1600.10">
    <property type="entry name" value="Outer membrane efflux proteins (OEP)"/>
    <property type="match status" value="1"/>
</dbReference>
<dbReference type="STRING" id="1232681.ADIS_2348"/>
<protein>
    <submittedName>
        <fullName evidence="10">Putative outer membrane transport/efflux protein</fullName>
    </submittedName>
</protein>
<keyword evidence="9" id="KW-0732">Signal</keyword>
<evidence type="ECO:0000313" key="10">
    <source>
        <dbReference type="EMBL" id="EON77138.1"/>
    </source>
</evidence>
<evidence type="ECO:0000256" key="2">
    <source>
        <dbReference type="ARBA" id="ARBA00007613"/>
    </source>
</evidence>
<dbReference type="InterPro" id="IPR003423">
    <property type="entry name" value="OMP_efflux"/>
</dbReference>
<evidence type="ECO:0000256" key="1">
    <source>
        <dbReference type="ARBA" id="ARBA00004442"/>
    </source>
</evidence>
<dbReference type="RefSeq" id="WP_010854485.1">
    <property type="nucleotide sequence ID" value="NZ_AQHR01000065.1"/>
</dbReference>
<keyword evidence="11" id="KW-1185">Reference proteome</keyword>
<dbReference type="EMBL" id="AQHR01000065">
    <property type="protein sequence ID" value="EON77138.1"/>
    <property type="molecule type" value="Genomic_DNA"/>
</dbReference>
<dbReference type="GO" id="GO:0015288">
    <property type="term" value="F:porin activity"/>
    <property type="evidence" value="ECO:0007669"/>
    <property type="project" value="TreeGrafter"/>
</dbReference>
<evidence type="ECO:0000256" key="5">
    <source>
        <dbReference type="ARBA" id="ARBA00022692"/>
    </source>
</evidence>
<organism evidence="10 11">
    <name type="scientific">Lunatimonas lonarensis</name>
    <dbReference type="NCBI Taxonomy" id="1232681"/>
    <lineage>
        <taxon>Bacteria</taxon>
        <taxon>Pseudomonadati</taxon>
        <taxon>Bacteroidota</taxon>
        <taxon>Cytophagia</taxon>
        <taxon>Cytophagales</taxon>
        <taxon>Cyclobacteriaceae</taxon>
    </lineage>
</organism>
<proteinExistence type="inferred from homology"/>
<dbReference type="OrthoDB" id="9811587at2"/>
<dbReference type="GO" id="GO:0009279">
    <property type="term" value="C:cell outer membrane"/>
    <property type="evidence" value="ECO:0007669"/>
    <property type="project" value="UniProtKB-SubCell"/>
</dbReference>
<dbReference type="Proteomes" id="UP000013909">
    <property type="component" value="Unassembled WGS sequence"/>
</dbReference>